<feature type="compositionally biased region" description="Polar residues" evidence="1">
    <location>
        <begin position="529"/>
        <end position="544"/>
    </location>
</feature>
<dbReference type="EMBL" id="OOIN01000015">
    <property type="protein sequence ID" value="SPO26858.1"/>
    <property type="molecule type" value="Genomic_DNA"/>
</dbReference>
<sequence length="1362" mass="142950">MQVATPTPSPAPHTLSPSRPGLGPDGFGLADAKPAPIINASPRRLRRSLRLSGAALSSPQNLLNKENVGASPMNQPSTSAKTLDIGISESNKLSSSPRIGSPLSGSPALHSSPLRSRSSPIRIESPLRRSRMAQSDDIVSSSDESDDSTLVFFGKPSSAEKKKRVHYEQRVLEKRLKHKDSLDLARRRPISFNPDDTMLIDDQHAFGWSWNKPTPTPSRPGMMLLSSPTLSPAVPDSPSKGRSSTRNSSPDSPLMVLNDDPAPHQPPPLDTTRLENPDTRESSEKASSKATQESPDGPGTTQLVKETEAPIQVRTESQTVELKSNDKQDVNPFIVAQNSPAKDSAPRSPSKQRPESPRRAQSPVRLIETLIGATMAHNRDLTSPMRSPRRSPRLSLRALQLSTSPTKATGSGLFFGPSTPFQHSLAAQQATPFQQSTPFQQPAAVQLVPPSTGLSRFACLQNLSSLNRAPETPANSALSMRMAHHAVLPSPFISGGIFEPLAEASSVGTTTHENPSQSPVRPLRAPNVGQLTPSPWKQSASVNEQAVVADSMLRSSSPSKAAPVPGTPSVRFVEPEMHTTPSRTGKAKNGETQGARSPSPAKAQIITDVLISPEQLSELQLEPQSSPAPARDGAGSNMEMPSTPPSVMAESKTESPGPVFRQTARRVPIHQHEADFGVKVSPEKLSYSPRKAYANSSARTNDFGAKSERIPARRVPVQSAPAARQTSGKQGELSAPTAARVPSVASKAARTANAGASRIGSQATSLPAAALSRTVSATAAATSAATSGAATKQSATRLVSLSQGPSVASKASRLQRPASTAFGNPPSSPSKQARSLSGLPRPKLAPPAASAALGAGPGSRLPRPATLGATANAARPASRPVPMAIARLAPAQQGVHRAVAASTTPKPQDAAPVSGSPVEATPTSEPSDPAQDEEMKDAVLVALEPSVASPEAEVAVARLPDLQVIQAEEVASSSVPLRRQIPSSALRVPVARADADAQSDSVGQALQTKTAKLMCRAVETAPARSSSPVVAAPPARPPPSARSAPPVMLDPEQQRLRCLAMQEKARNRTPKLSSSVSAPTSSDVEELPSSEAGAAGSSPQANTVEQSLAGATGPTGAPSAAEALASKHAEAMDAASIMSAPSSAPGTATGTAAAASTTTSTGRPLRSTRSASRPLTPSATRVPPSRGRALSLNDIIAARKIDVPLSLTDQLRLADTVNKKHNEKTLARYKITKVQRPYERPPSPERHDHEPEACTIIDDSGSHRQGKGDLAPYSTPIKGSSTGYGSLDGRKCVRWYRPLFVGKGAQYGIRTSEARPALKPIQYELDRMGNKVATGNSPKLSKGQSIVIYRNYFKGEPEPADD</sequence>
<feature type="compositionally biased region" description="Polar residues" evidence="1">
    <location>
        <begin position="506"/>
        <end position="519"/>
    </location>
</feature>
<feature type="compositionally biased region" description="Low complexity" evidence="1">
    <location>
        <begin position="111"/>
        <end position="124"/>
    </location>
</feature>
<feature type="region of interest" description="Disordered" evidence="1">
    <location>
        <begin position="504"/>
        <end position="601"/>
    </location>
</feature>
<feature type="region of interest" description="Disordered" evidence="1">
    <location>
        <begin position="1"/>
        <end position="153"/>
    </location>
</feature>
<dbReference type="Proteomes" id="UP000324022">
    <property type="component" value="Unassembled WGS sequence"/>
</dbReference>
<feature type="compositionally biased region" description="Polar residues" evidence="1">
    <location>
        <begin position="240"/>
        <end position="251"/>
    </location>
</feature>
<protein>
    <submittedName>
        <fullName evidence="2">Uncharacterized protein</fullName>
    </submittedName>
</protein>
<feature type="compositionally biased region" description="Low complexity" evidence="1">
    <location>
        <begin position="1137"/>
        <end position="1162"/>
    </location>
</feature>
<name>A0A5C3E8R3_9BASI</name>
<gene>
    <name evidence="2" type="ORF">UTRI_04171_B</name>
</gene>
<feature type="region of interest" description="Disordered" evidence="1">
    <location>
        <begin position="1019"/>
        <end position="1125"/>
    </location>
</feature>
<organism evidence="2 3">
    <name type="scientific">Ustilago trichophora</name>
    <dbReference type="NCBI Taxonomy" id="86804"/>
    <lineage>
        <taxon>Eukaryota</taxon>
        <taxon>Fungi</taxon>
        <taxon>Dikarya</taxon>
        <taxon>Basidiomycota</taxon>
        <taxon>Ustilaginomycotina</taxon>
        <taxon>Ustilaginomycetes</taxon>
        <taxon>Ustilaginales</taxon>
        <taxon>Ustilaginaceae</taxon>
        <taxon>Ustilago</taxon>
    </lineage>
</organism>
<feature type="compositionally biased region" description="Low complexity" evidence="1">
    <location>
        <begin position="1089"/>
        <end position="1101"/>
    </location>
</feature>
<feature type="compositionally biased region" description="Polar residues" evidence="1">
    <location>
        <begin position="797"/>
        <end position="806"/>
    </location>
</feature>
<feature type="compositionally biased region" description="Polar residues" evidence="1">
    <location>
        <begin position="1167"/>
        <end position="1179"/>
    </location>
</feature>
<feature type="compositionally biased region" description="Polar residues" evidence="1">
    <location>
        <begin position="618"/>
        <end position="627"/>
    </location>
</feature>
<dbReference type="OrthoDB" id="2551425at2759"/>
<feature type="compositionally biased region" description="Polar residues" evidence="1">
    <location>
        <begin position="72"/>
        <end position="81"/>
    </location>
</feature>
<feature type="compositionally biased region" description="Low complexity" evidence="1">
    <location>
        <begin position="1109"/>
        <end position="1124"/>
    </location>
</feature>
<feature type="region of interest" description="Disordered" evidence="1">
    <location>
        <begin position="618"/>
        <end position="658"/>
    </location>
</feature>
<feature type="compositionally biased region" description="Basic and acidic residues" evidence="1">
    <location>
        <begin position="272"/>
        <end position="287"/>
    </location>
</feature>
<proteinExistence type="predicted"/>
<feature type="compositionally biased region" description="Low complexity" evidence="1">
    <location>
        <begin position="768"/>
        <end position="796"/>
    </location>
</feature>
<accession>A0A5C3E8R3</accession>
<feature type="region of interest" description="Disordered" evidence="1">
    <location>
        <begin position="691"/>
        <end position="936"/>
    </location>
</feature>
<feature type="compositionally biased region" description="Polar residues" evidence="1">
    <location>
        <begin position="336"/>
        <end position="351"/>
    </location>
</feature>
<feature type="compositionally biased region" description="Polar residues" evidence="1">
    <location>
        <begin position="88"/>
        <end position="98"/>
    </location>
</feature>
<evidence type="ECO:0000256" key="1">
    <source>
        <dbReference type="SAM" id="MobiDB-lite"/>
    </source>
</evidence>
<feature type="compositionally biased region" description="Polar residues" evidence="1">
    <location>
        <begin position="288"/>
        <end position="304"/>
    </location>
</feature>
<feature type="region of interest" description="Disordered" evidence="1">
    <location>
        <begin position="1137"/>
        <end position="1186"/>
    </location>
</feature>
<feature type="compositionally biased region" description="Low complexity" evidence="1">
    <location>
        <begin position="838"/>
        <end position="862"/>
    </location>
</feature>
<evidence type="ECO:0000313" key="2">
    <source>
        <dbReference type="EMBL" id="SPO26858.1"/>
    </source>
</evidence>
<reference evidence="2 3" key="1">
    <citation type="submission" date="2018-03" db="EMBL/GenBank/DDBJ databases">
        <authorList>
            <person name="Guldener U."/>
        </authorList>
    </citation>
    <scope>NUCLEOTIDE SEQUENCE [LARGE SCALE GENOMIC DNA]</scope>
    <source>
        <strain evidence="2 3">NBRC100155</strain>
    </source>
</reference>
<feature type="region of interest" description="Disordered" evidence="1">
    <location>
        <begin position="211"/>
        <end position="364"/>
    </location>
</feature>
<feature type="compositionally biased region" description="Low complexity" evidence="1">
    <location>
        <begin position="1021"/>
        <end position="1033"/>
    </location>
</feature>
<feature type="compositionally biased region" description="Low complexity" evidence="1">
    <location>
        <begin position="50"/>
        <end position="59"/>
    </location>
</feature>
<feature type="compositionally biased region" description="Low complexity" evidence="1">
    <location>
        <begin position="1073"/>
        <end position="1082"/>
    </location>
</feature>
<evidence type="ECO:0000313" key="3">
    <source>
        <dbReference type="Proteomes" id="UP000324022"/>
    </source>
</evidence>
<keyword evidence="3" id="KW-1185">Reference proteome</keyword>